<comment type="caution">
    <text evidence="7">The sequence shown here is derived from an EMBL/GenBank/DDBJ whole genome shotgun (WGS) entry which is preliminary data.</text>
</comment>
<proteinExistence type="inferred from homology"/>
<feature type="compositionally biased region" description="Basic and acidic residues" evidence="5">
    <location>
        <begin position="428"/>
        <end position="445"/>
    </location>
</feature>
<evidence type="ECO:0000259" key="6">
    <source>
        <dbReference type="PROSITE" id="PS51714"/>
    </source>
</evidence>
<dbReference type="AlphaFoldDB" id="A0A2T9YPX6"/>
<dbReference type="GO" id="GO:0030688">
    <property type="term" value="C:preribosome, small subunit precursor"/>
    <property type="evidence" value="ECO:0007669"/>
    <property type="project" value="TreeGrafter"/>
</dbReference>
<feature type="domain" description="Bms1-type G" evidence="6">
    <location>
        <begin position="84"/>
        <end position="242"/>
    </location>
</feature>
<dbReference type="OrthoDB" id="119302at2759"/>
<accession>A0A2T9YPX6</accession>
<dbReference type="GO" id="GO:0003924">
    <property type="term" value="F:GTPase activity"/>
    <property type="evidence" value="ECO:0007669"/>
    <property type="project" value="TreeGrafter"/>
</dbReference>
<dbReference type="Pfam" id="PF22298">
    <property type="entry name" value="Tsr1_G-like"/>
    <property type="match status" value="1"/>
</dbReference>
<dbReference type="GO" id="GO:0005730">
    <property type="term" value="C:nucleolus"/>
    <property type="evidence" value="ECO:0007669"/>
    <property type="project" value="UniProtKB-SubCell"/>
</dbReference>
<dbReference type="GO" id="GO:0005525">
    <property type="term" value="F:GTP binding"/>
    <property type="evidence" value="ECO:0007669"/>
    <property type="project" value="TreeGrafter"/>
</dbReference>
<feature type="compositionally biased region" description="Basic residues" evidence="5">
    <location>
        <begin position="9"/>
        <end position="26"/>
    </location>
</feature>
<dbReference type="PROSITE" id="PS51714">
    <property type="entry name" value="G_BMS1"/>
    <property type="match status" value="1"/>
</dbReference>
<keyword evidence="8" id="KW-1185">Reference proteome</keyword>
<evidence type="ECO:0000256" key="1">
    <source>
        <dbReference type="ARBA" id="ARBA00004604"/>
    </source>
</evidence>
<dbReference type="Pfam" id="PF08142">
    <property type="entry name" value="AARP2CN"/>
    <property type="match status" value="1"/>
</dbReference>
<evidence type="ECO:0000256" key="3">
    <source>
        <dbReference type="ARBA" id="ARBA00023242"/>
    </source>
</evidence>
<evidence type="ECO:0000313" key="7">
    <source>
        <dbReference type="EMBL" id="PVU94408.1"/>
    </source>
</evidence>
<evidence type="ECO:0000256" key="2">
    <source>
        <dbReference type="ARBA" id="ARBA00022517"/>
    </source>
</evidence>
<protein>
    <recommendedName>
        <fullName evidence="6">Bms1-type G domain-containing protein</fullName>
    </recommendedName>
</protein>
<reference evidence="7 8" key="1">
    <citation type="journal article" date="2018" name="MBio">
        <title>Comparative Genomics Reveals the Core Gene Toolbox for the Fungus-Insect Symbiosis.</title>
        <authorList>
            <person name="Wang Y."/>
            <person name="Stata M."/>
            <person name="Wang W."/>
            <person name="Stajich J.E."/>
            <person name="White M.M."/>
            <person name="Moncalvo J.M."/>
        </authorList>
    </citation>
    <scope>NUCLEOTIDE SEQUENCE [LARGE SCALE GENOMIC DNA]</scope>
    <source>
        <strain evidence="7 8">SWE-8-4</strain>
    </source>
</reference>
<comment type="similarity">
    <text evidence="4">Belongs to the TRAFAC class translation factor GTPase superfamily. Bms1-like GTPase family. TSR1 subfamily.</text>
</comment>
<evidence type="ECO:0000313" key="8">
    <source>
        <dbReference type="Proteomes" id="UP000245383"/>
    </source>
</evidence>
<keyword evidence="3" id="KW-0539">Nucleus</keyword>
<sequence length="788" mass="90198">MGKEESFHHRATLKQKNKSFKSKHATKTQLKDKNKGKTQRTPVKGKMSRIQRKADRRNYAKIEQRKKRDEQAMIKRLFTGRNRAPKLVAMIPLCQDVQPASLVENMYQSLEAEYDPSKHICTLDTKHFKQDFKIIQLQRNFLDIVEAAKVADYIVFVMSALQEVDDFGKSVLTAIQAQGAPSVLSLIQHDSQIKETKQLVSIKKSLLSFINYYFPAVNQIHSCSNIDNSVQFVRTVANTIPETISWRKKSPYIVADNLNFIPDPSSVDQTSQQLGDLEITGFLRGANLSPDRLIHIPGHGNFQIKSIVLNSNSQDDIKAGSEIGSTSFYPIKEKQDSLVCYNAPDTTANEQPLIDESEMENWKSKMQELEEKESEILRKKTKRVPKESDALMVDKNSVFDANDIDIDANDSDYHNSTDDEEYDEVEIDEHGNVIDPDNAKYKKDEDDLPDAQDTQKQLEEYLKLKAKQSENDLEFPDEVDTPLDVPAHIRFAKFRGLQSFRTSPWDPYENLPIDYARIFQLENPKNMVLSSVPQSVYHSFNKNKLFAAFSLLPHENKFSVLHFIIKRHQDYEEPVRSKDEVILMCGFRRMVVRPLYSQFGGSKSSSNNVRKFERFLQNGSFSIGTVYAPVCFGNDPVLMYLPDNFEIIPSESNINQTDSSMEIDSNLTTNSSQLHILNETLPTLIGTGSVYSVDPTRILAKRIVLTGIPYKINKRKATIRFMFYNPIDINYFKPIQLSTKYGRHGHIIESLGTHGYMKCVFNGGIKAMDTICLNLYKRVFPKWDTKLL</sequence>
<dbReference type="GO" id="GO:0034511">
    <property type="term" value="F:U3 snoRNA binding"/>
    <property type="evidence" value="ECO:0007669"/>
    <property type="project" value="TreeGrafter"/>
</dbReference>
<keyword evidence="2" id="KW-0690">Ribosome biogenesis</keyword>
<comment type="subcellular location">
    <subcellularLocation>
        <location evidence="1">Nucleus</location>
        <location evidence="1">Nucleolus</location>
    </subcellularLocation>
</comment>
<organism evidence="7 8">
    <name type="scientific">Smittium simulii</name>
    <dbReference type="NCBI Taxonomy" id="133385"/>
    <lineage>
        <taxon>Eukaryota</taxon>
        <taxon>Fungi</taxon>
        <taxon>Fungi incertae sedis</taxon>
        <taxon>Zoopagomycota</taxon>
        <taxon>Kickxellomycotina</taxon>
        <taxon>Harpellomycetes</taxon>
        <taxon>Harpellales</taxon>
        <taxon>Legeriomycetaceae</taxon>
        <taxon>Smittium</taxon>
    </lineage>
</organism>
<feature type="region of interest" description="Disordered" evidence="5">
    <location>
        <begin position="409"/>
        <end position="454"/>
    </location>
</feature>
<dbReference type="InterPro" id="IPR007034">
    <property type="entry name" value="BMS1_TSR1_C"/>
</dbReference>
<evidence type="ECO:0000256" key="4">
    <source>
        <dbReference type="ARBA" id="ARBA00038288"/>
    </source>
</evidence>
<dbReference type="EMBL" id="MBFR01000092">
    <property type="protein sequence ID" value="PVU94408.1"/>
    <property type="molecule type" value="Genomic_DNA"/>
</dbReference>
<name>A0A2T9YPX6_9FUNG</name>
<feature type="region of interest" description="Disordered" evidence="5">
    <location>
        <begin position="1"/>
        <end position="57"/>
    </location>
</feature>
<dbReference type="InterPro" id="IPR039761">
    <property type="entry name" value="Bms1/Tsr1"/>
</dbReference>
<dbReference type="PANTHER" id="PTHR12858:SF1">
    <property type="entry name" value="PRE-RRNA-PROCESSING PROTEIN TSR1 HOMOLOG"/>
    <property type="match status" value="1"/>
</dbReference>
<dbReference type="Pfam" id="PF04950">
    <property type="entry name" value="RIBIOP_C"/>
    <property type="match status" value="2"/>
</dbReference>
<dbReference type="PANTHER" id="PTHR12858">
    <property type="entry name" value="RIBOSOME BIOGENESIS PROTEIN"/>
    <property type="match status" value="1"/>
</dbReference>
<dbReference type="GO" id="GO:0000462">
    <property type="term" value="P:maturation of SSU-rRNA from tricistronic rRNA transcript (SSU-rRNA, 5.8S rRNA, LSU-rRNA)"/>
    <property type="evidence" value="ECO:0007669"/>
    <property type="project" value="TreeGrafter"/>
</dbReference>
<gene>
    <name evidence="7" type="ORF">BB561_002577</name>
</gene>
<dbReference type="InterPro" id="IPR030387">
    <property type="entry name" value="G_Bms1/Tsr1_dom"/>
</dbReference>
<dbReference type="InterPro" id="IPR012948">
    <property type="entry name" value="AARP2CN"/>
</dbReference>
<evidence type="ECO:0000256" key="5">
    <source>
        <dbReference type="SAM" id="MobiDB-lite"/>
    </source>
</evidence>
<dbReference type="SMART" id="SM01362">
    <property type="entry name" value="DUF663"/>
    <property type="match status" value="1"/>
</dbReference>
<dbReference type="STRING" id="133385.A0A2T9YPX6"/>
<dbReference type="SMART" id="SM00785">
    <property type="entry name" value="AARP2CN"/>
    <property type="match status" value="1"/>
</dbReference>
<dbReference type="Proteomes" id="UP000245383">
    <property type="component" value="Unassembled WGS sequence"/>
</dbReference>
<feature type="compositionally biased region" description="Acidic residues" evidence="5">
    <location>
        <begin position="418"/>
        <end position="427"/>
    </location>
</feature>
<dbReference type="GO" id="GO:0000479">
    <property type="term" value="P:endonucleolytic cleavage of tricistronic rRNA transcript (SSU-rRNA, 5.8S rRNA, LSU-rRNA)"/>
    <property type="evidence" value="ECO:0007669"/>
    <property type="project" value="TreeGrafter"/>
</dbReference>